<dbReference type="OrthoDB" id="9760597at2"/>
<evidence type="ECO:0000256" key="2">
    <source>
        <dbReference type="ARBA" id="ARBA00007951"/>
    </source>
</evidence>
<dbReference type="InterPro" id="IPR013780">
    <property type="entry name" value="Glyco_hydro_b"/>
</dbReference>
<dbReference type="Proteomes" id="UP000189674">
    <property type="component" value="Chromosome"/>
</dbReference>
<evidence type="ECO:0000256" key="6">
    <source>
        <dbReference type="ARBA" id="ARBA00023295"/>
    </source>
</evidence>
<keyword evidence="5" id="KW-0378">Hydrolase</keyword>
<keyword evidence="4" id="KW-0732">Signal</keyword>
<evidence type="ECO:0000256" key="7">
    <source>
        <dbReference type="PIRSR" id="PIRSR001092-1"/>
    </source>
</evidence>
<evidence type="ECO:0000256" key="1">
    <source>
        <dbReference type="ARBA" id="ARBA00004071"/>
    </source>
</evidence>
<dbReference type="KEGG" id="alus:STSP2_01266"/>
<feature type="domain" description="Alpha-L-fucosidase C-terminal" evidence="9">
    <location>
        <begin position="383"/>
        <end position="466"/>
    </location>
</feature>
<dbReference type="InterPro" id="IPR057739">
    <property type="entry name" value="Glyco_hydro_29_N"/>
</dbReference>
<dbReference type="EMBL" id="CP019791">
    <property type="protein sequence ID" value="AQT68111.1"/>
    <property type="molecule type" value="Genomic_DNA"/>
</dbReference>
<dbReference type="STRING" id="1936003.STSP2_01266"/>
<keyword evidence="6" id="KW-0326">Glycosidase</keyword>
<evidence type="ECO:0000313" key="11">
    <source>
        <dbReference type="Proteomes" id="UP000189674"/>
    </source>
</evidence>
<dbReference type="GO" id="GO:0006004">
    <property type="term" value="P:fucose metabolic process"/>
    <property type="evidence" value="ECO:0007669"/>
    <property type="project" value="InterPro"/>
</dbReference>
<dbReference type="Pfam" id="PF16757">
    <property type="entry name" value="Fucosidase_C"/>
    <property type="match status" value="1"/>
</dbReference>
<evidence type="ECO:0000313" key="10">
    <source>
        <dbReference type="EMBL" id="AQT68111.1"/>
    </source>
</evidence>
<dbReference type="InterPro" id="IPR031919">
    <property type="entry name" value="Fucosidase_C"/>
</dbReference>
<evidence type="ECO:0000256" key="3">
    <source>
        <dbReference type="ARBA" id="ARBA00012662"/>
    </source>
</evidence>
<evidence type="ECO:0000259" key="8">
    <source>
        <dbReference type="Pfam" id="PF01120"/>
    </source>
</evidence>
<dbReference type="AlphaFoldDB" id="A0A1U9NJL3"/>
<feature type="site" description="May be important for catalysis" evidence="7">
    <location>
        <position position="302"/>
    </location>
</feature>
<evidence type="ECO:0000259" key="9">
    <source>
        <dbReference type="Pfam" id="PF16757"/>
    </source>
</evidence>
<dbReference type="PANTHER" id="PTHR10030:SF37">
    <property type="entry name" value="ALPHA-L-FUCOSIDASE-RELATED"/>
    <property type="match status" value="1"/>
</dbReference>
<reference evidence="11" key="1">
    <citation type="submission" date="2017-02" db="EMBL/GenBank/DDBJ databases">
        <title>Comparative genomics and description of representatives of a novel lineage of planctomycetes thriving in anoxic sediments.</title>
        <authorList>
            <person name="Spring S."/>
            <person name="Bunk B."/>
            <person name="Sproer C."/>
        </authorList>
    </citation>
    <scope>NUCLEOTIDE SEQUENCE [LARGE SCALE GENOMIC DNA]</scope>
    <source>
        <strain evidence="11">ST-NAGAB-D1</strain>
    </source>
</reference>
<feature type="domain" description="Glycoside hydrolase family 29 N-terminal" evidence="8">
    <location>
        <begin position="9"/>
        <end position="369"/>
    </location>
</feature>
<dbReference type="Pfam" id="PF01120">
    <property type="entry name" value="Alpha_L_fucos"/>
    <property type="match status" value="1"/>
</dbReference>
<dbReference type="InterPro" id="IPR017853">
    <property type="entry name" value="GH"/>
</dbReference>
<dbReference type="InterPro" id="IPR016286">
    <property type="entry name" value="FUC_metazoa-typ"/>
</dbReference>
<dbReference type="RefSeq" id="WP_146660839.1">
    <property type="nucleotide sequence ID" value="NZ_CP019791.1"/>
</dbReference>
<keyword evidence="11" id="KW-1185">Reference proteome</keyword>
<name>A0A1U9NJL3_9BACT</name>
<gene>
    <name evidence="10" type="ORF">STSP2_01266</name>
</gene>
<comment type="function">
    <text evidence="1">Alpha-L-fucosidase is responsible for hydrolyzing the alpha-1,6-linked fucose joined to the reducing-end N-acetylglucosamine of the carbohydrate moieties of glycoproteins.</text>
</comment>
<organism evidence="10 11">
    <name type="scientific">Anaerohalosphaera lusitana</name>
    <dbReference type="NCBI Taxonomy" id="1936003"/>
    <lineage>
        <taxon>Bacteria</taxon>
        <taxon>Pseudomonadati</taxon>
        <taxon>Planctomycetota</taxon>
        <taxon>Phycisphaerae</taxon>
        <taxon>Sedimentisphaerales</taxon>
        <taxon>Anaerohalosphaeraceae</taxon>
        <taxon>Anaerohalosphaera</taxon>
    </lineage>
</organism>
<dbReference type="Gene3D" id="2.60.40.1180">
    <property type="entry name" value="Golgi alpha-mannosidase II"/>
    <property type="match status" value="1"/>
</dbReference>
<dbReference type="Gene3D" id="3.20.20.80">
    <property type="entry name" value="Glycosidases"/>
    <property type="match status" value="1"/>
</dbReference>
<comment type="similarity">
    <text evidence="2">Belongs to the glycosyl hydrolase 29 family.</text>
</comment>
<dbReference type="GO" id="GO:0004560">
    <property type="term" value="F:alpha-L-fucosidase activity"/>
    <property type="evidence" value="ECO:0007669"/>
    <property type="project" value="InterPro"/>
</dbReference>
<dbReference type="GO" id="GO:0016139">
    <property type="term" value="P:glycoside catabolic process"/>
    <property type="evidence" value="ECO:0007669"/>
    <property type="project" value="TreeGrafter"/>
</dbReference>
<protein>
    <recommendedName>
        <fullName evidence="3">alpha-L-fucosidase</fullName>
        <ecNumber evidence="3">3.2.1.51</ecNumber>
    </recommendedName>
</protein>
<dbReference type="PIRSF" id="PIRSF001092">
    <property type="entry name" value="Alpha-L-fucosidase"/>
    <property type="match status" value="1"/>
</dbReference>
<dbReference type="PANTHER" id="PTHR10030">
    <property type="entry name" value="ALPHA-L-FUCOSIDASE"/>
    <property type="match status" value="1"/>
</dbReference>
<evidence type="ECO:0000256" key="4">
    <source>
        <dbReference type="ARBA" id="ARBA00022729"/>
    </source>
</evidence>
<sequence length="468" mass="54396">MADQIFQGQEHPFQKSDYIAPEDPLVEANLERWQDLKFGLMMHWGLYSQLGIVESWGLCSEDQPFQDRGGMPYTEYKKMYFELISEFNPQNFDPAPWARAARYAGMKYMIFTTKHHDGFSMFDTKQTDFKITSPRSPFHTNPKANVAGEIFRKFAEEGFINGVYFSKPDWHHPCYWSPLWATPNRCNNYDTRKYPQMWKEFCNFTYNQIEELMTGYGKIDILWLDGGWVRPNSTINDEVRSWGYDIPQWEQDIDMASIVKMARAHQPDLIVVDRTVQGPYENYRTPEQTVPNEVLGFPWESCITMTQSWGHNFAPEYKSSRFLIHTLVNVTAKGGNLLLNVAPTPDGTFEQEAYDRLSEIGDWMAINGEAIYNSRPEEPYKRDDIYYTQNRRTGDIYAIGLLNEDDSMPNEVHLRILKNIEVANVSLLGTSKPLRSCKENGGISVEIPAELRDERQFKYAWAIKLQTA</sequence>
<proteinExistence type="inferred from homology"/>
<dbReference type="GO" id="GO:0005764">
    <property type="term" value="C:lysosome"/>
    <property type="evidence" value="ECO:0007669"/>
    <property type="project" value="TreeGrafter"/>
</dbReference>
<accession>A0A1U9NJL3</accession>
<dbReference type="SMART" id="SM00812">
    <property type="entry name" value="Alpha_L_fucos"/>
    <property type="match status" value="1"/>
</dbReference>
<evidence type="ECO:0000256" key="5">
    <source>
        <dbReference type="ARBA" id="ARBA00022801"/>
    </source>
</evidence>
<dbReference type="EC" id="3.2.1.51" evidence="3"/>
<dbReference type="SUPFAM" id="SSF51445">
    <property type="entry name" value="(Trans)glycosidases"/>
    <property type="match status" value="1"/>
</dbReference>
<dbReference type="InterPro" id="IPR000933">
    <property type="entry name" value="Glyco_hydro_29"/>
</dbReference>